<dbReference type="InterPro" id="IPR000897">
    <property type="entry name" value="SRP54_GTPase_dom"/>
</dbReference>
<evidence type="ECO:0000313" key="13">
    <source>
        <dbReference type="Proteomes" id="UP000008834"/>
    </source>
</evidence>
<dbReference type="HAMAP" id="MF_00306">
    <property type="entry name" value="SRP54"/>
    <property type="match status" value="1"/>
</dbReference>
<dbReference type="GO" id="GO:0003924">
    <property type="term" value="F:GTPase activity"/>
    <property type="evidence" value="ECO:0007669"/>
    <property type="project" value="UniProtKB-UniRule"/>
</dbReference>
<dbReference type="PROSITE" id="PS00300">
    <property type="entry name" value="SRP54"/>
    <property type="match status" value="1"/>
</dbReference>
<evidence type="ECO:0000256" key="5">
    <source>
        <dbReference type="ARBA" id="ARBA00022884"/>
    </source>
</evidence>
<feature type="binding site" evidence="10">
    <location>
        <begin position="108"/>
        <end position="115"/>
    </location>
    <ligand>
        <name>GTP</name>
        <dbReference type="ChEBI" id="CHEBI:37565"/>
    </ligand>
</feature>
<keyword evidence="7 10" id="KW-0733">Signal recognition particle</keyword>
<dbReference type="InterPro" id="IPR013822">
    <property type="entry name" value="Signal_recog_particl_SRP54_hlx"/>
</dbReference>
<dbReference type="Gene3D" id="1.10.260.30">
    <property type="entry name" value="Signal recognition particle, SRP54 subunit, M-domain"/>
    <property type="match status" value="1"/>
</dbReference>
<evidence type="ECO:0000256" key="2">
    <source>
        <dbReference type="ARBA" id="ARBA00022490"/>
    </source>
</evidence>
<comment type="subcellular location">
    <subcellularLocation>
        <location evidence="10">Cytoplasm</location>
    </subcellularLocation>
    <text evidence="10">The SRP-RNC complex is targeted to the cytoplasmic membrane.</text>
</comment>
<dbReference type="Proteomes" id="UP000008834">
    <property type="component" value="Chromosome"/>
</dbReference>
<comment type="domain">
    <text evidence="10">Composed of three domains: the N-terminal N domain, which is responsible for interactions with the ribosome, the central G domain, which binds GTP, and the C-terminal M domain, which binds the RNA and the signal sequence of the RNC.</text>
</comment>
<keyword evidence="5 10" id="KW-0694">RNA-binding</keyword>
<dbReference type="SMART" id="SM00962">
    <property type="entry name" value="SRP54"/>
    <property type="match status" value="1"/>
</dbReference>
<proteinExistence type="inferred from homology"/>
<dbReference type="InterPro" id="IPR042101">
    <property type="entry name" value="SRP54_N_sf"/>
</dbReference>
<dbReference type="InterPro" id="IPR027417">
    <property type="entry name" value="P-loop_NTPase"/>
</dbReference>
<dbReference type="GO" id="GO:0005525">
    <property type="term" value="F:GTP binding"/>
    <property type="evidence" value="ECO:0007669"/>
    <property type="project" value="UniProtKB-UniRule"/>
</dbReference>
<dbReference type="InterPro" id="IPR004780">
    <property type="entry name" value="SRP"/>
</dbReference>
<dbReference type="AlphaFoldDB" id="A0AA34R4A6"/>
<dbReference type="RefSeq" id="WP_012422443.1">
    <property type="nucleotide sequence ID" value="NC_010673.1"/>
</dbReference>
<name>A0AA34R4A6_BORHD</name>
<evidence type="ECO:0000256" key="1">
    <source>
        <dbReference type="ARBA" id="ARBA00005450"/>
    </source>
</evidence>
<evidence type="ECO:0000256" key="4">
    <source>
        <dbReference type="ARBA" id="ARBA00022801"/>
    </source>
</evidence>
<dbReference type="GO" id="GO:0048500">
    <property type="term" value="C:signal recognition particle"/>
    <property type="evidence" value="ECO:0007669"/>
    <property type="project" value="UniProtKB-UniRule"/>
</dbReference>
<dbReference type="PANTHER" id="PTHR11564">
    <property type="entry name" value="SIGNAL RECOGNITION PARTICLE 54K PROTEIN SRP54"/>
    <property type="match status" value="1"/>
</dbReference>
<dbReference type="SMART" id="SM00963">
    <property type="entry name" value="SRP54_N"/>
    <property type="match status" value="1"/>
</dbReference>
<dbReference type="GO" id="GO:0006614">
    <property type="term" value="P:SRP-dependent cotranslational protein targeting to membrane"/>
    <property type="evidence" value="ECO:0007669"/>
    <property type="project" value="InterPro"/>
</dbReference>
<comment type="similarity">
    <text evidence="1 10">Belongs to the GTP-binding SRP family. SRP54 subfamily.</text>
</comment>
<dbReference type="SUPFAM" id="SSF47364">
    <property type="entry name" value="Domain of the SRP/SRP receptor G-proteins"/>
    <property type="match status" value="1"/>
</dbReference>
<comment type="function">
    <text evidence="10">Involved in targeting and insertion of nascent membrane proteins into the cytoplasmic membrane. Binds to the hydrophobic signal sequence of the ribosome-nascent chain (RNC) as it emerges from the ribosomes. The SRP-RNC complex is then targeted to the cytoplasmic membrane where it interacts with the SRP receptor FtsY.</text>
</comment>
<comment type="catalytic activity">
    <reaction evidence="9 10">
        <text>GTP + H2O = GDP + phosphate + H(+)</text>
        <dbReference type="Rhea" id="RHEA:19669"/>
        <dbReference type="ChEBI" id="CHEBI:15377"/>
        <dbReference type="ChEBI" id="CHEBI:15378"/>
        <dbReference type="ChEBI" id="CHEBI:37565"/>
        <dbReference type="ChEBI" id="CHEBI:43474"/>
        <dbReference type="ChEBI" id="CHEBI:58189"/>
        <dbReference type="EC" id="3.6.5.4"/>
    </reaction>
</comment>
<dbReference type="GO" id="GO:0008312">
    <property type="term" value="F:7S RNA binding"/>
    <property type="evidence" value="ECO:0007669"/>
    <property type="project" value="InterPro"/>
</dbReference>
<evidence type="ECO:0000313" key="12">
    <source>
        <dbReference type="EMBL" id="AAX17192.1"/>
    </source>
</evidence>
<evidence type="ECO:0000256" key="6">
    <source>
        <dbReference type="ARBA" id="ARBA00023134"/>
    </source>
</evidence>
<keyword evidence="6 10" id="KW-0342">GTP-binding</keyword>
<dbReference type="InterPro" id="IPR036225">
    <property type="entry name" value="SRP/SRP_N"/>
</dbReference>
<evidence type="ECO:0000256" key="3">
    <source>
        <dbReference type="ARBA" id="ARBA00022741"/>
    </source>
</evidence>
<sequence>MFEKLGAGFRDFVKYVSGKSVINEKNIEDAIDTIKDALIEADVNLRVVRRFVNSVAEEAKGIKVLRDVDPKSQFVKIVNDKLVNFLGDKHSELILNPVNKLSCILMLGLQGSGKTTTCAKLAMRLKSENRKVLLVAADTFRAAAVDQLRVLGEQIGISVFAIESENDPIKVVKKSIEYAKVELFDTVIVDTRGRLEVEDLLLKEIKKIKDIVTPTETILVADAMTGQVAVNIAKEFNESVGITGVIFTKFDSDARGGAILSLKTICGAPIKFVGVGERPEDLDIFYPDRVASRILGMGDVVSLVEKAQSVIDKEEALRLEEKIRKANFSFEDYLNQFKYMRNMGGISSLMGMLPGVSPEMLGRGINERELKREEAIILSMTKKERVNPVILNSPSRKKRIALGSGTTVFEVNKLMKKFSQTILMMKKMKNKSFQNKITSLLGGKGGMVN</sequence>
<dbReference type="Gene3D" id="3.40.50.300">
    <property type="entry name" value="P-loop containing nucleotide triphosphate hydrolases"/>
    <property type="match status" value="1"/>
</dbReference>
<dbReference type="InterPro" id="IPR036891">
    <property type="entry name" value="Signal_recog_part_SRP54_M_sf"/>
</dbReference>
<organism evidence="12 13">
    <name type="scientific">Borrelia hermsii (strain HS1 / DAH)</name>
    <dbReference type="NCBI Taxonomy" id="314723"/>
    <lineage>
        <taxon>Bacteria</taxon>
        <taxon>Pseudomonadati</taxon>
        <taxon>Spirochaetota</taxon>
        <taxon>Spirochaetia</taxon>
        <taxon>Spirochaetales</taxon>
        <taxon>Borreliaceae</taxon>
        <taxon>Borrelia</taxon>
    </lineage>
</organism>
<accession>A0AA34R4A6</accession>
<keyword evidence="4 10" id="KW-0378">Hydrolase</keyword>
<dbReference type="InterPro" id="IPR003593">
    <property type="entry name" value="AAA+_ATPase"/>
</dbReference>
<protein>
    <recommendedName>
        <fullName evidence="10">Signal recognition particle protein</fullName>
        <ecNumber evidence="10">3.6.5.4</ecNumber>
    </recommendedName>
    <alternativeName>
        <fullName evidence="10">Fifty-four homolog</fullName>
    </alternativeName>
</protein>
<dbReference type="EC" id="3.6.5.4" evidence="10"/>
<dbReference type="CDD" id="cd18539">
    <property type="entry name" value="SRP_G"/>
    <property type="match status" value="1"/>
</dbReference>
<dbReference type="Pfam" id="PF00448">
    <property type="entry name" value="SRP54"/>
    <property type="match status" value="1"/>
</dbReference>
<feature type="binding site" evidence="10">
    <location>
        <begin position="248"/>
        <end position="251"/>
    </location>
    <ligand>
        <name>GTP</name>
        <dbReference type="ChEBI" id="CHEBI:37565"/>
    </ligand>
</feature>
<feature type="domain" description="SRP54-type proteins GTP-binding" evidence="11">
    <location>
        <begin position="269"/>
        <end position="282"/>
    </location>
</feature>
<gene>
    <name evidence="10" type="primary">ffh</name>
    <name evidence="12" type="ordered locus">BH0694</name>
</gene>
<evidence type="ECO:0000259" key="11">
    <source>
        <dbReference type="PROSITE" id="PS00300"/>
    </source>
</evidence>
<keyword evidence="2 10" id="KW-0963">Cytoplasm</keyword>
<dbReference type="EMBL" id="CP000048">
    <property type="protein sequence ID" value="AAX17192.1"/>
    <property type="molecule type" value="Genomic_DNA"/>
</dbReference>
<dbReference type="Pfam" id="PF02978">
    <property type="entry name" value="SRP_SPB"/>
    <property type="match status" value="1"/>
</dbReference>
<dbReference type="SUPFAM" id="SSF47446">
    <property type="entry name" value="Signal peptide-binding domain"/>
    <property type="match status" value="1"/>
</dbReference>
<keyword evidence="8 10" id="KW-0687">Ribonucleoprotein</keyword>
<dbReference type="NCBIfam" id="TIGR00959">
    <property type="entry name" value="ffh"/>
    <property type="match status" value="1"/>
</dbReference>
<keyword evidence="3 10" id="KW-0547">Nucleotide-binding</keyword>
<evidence type="ECO:0000256" key="10">
    <source>
        <dbReference type="HAMAP-Rule" id="MF_00306"/>
    </source>
</evidence>
<dbReference type="GeneID" id="71843518"/>
<evidence type="ECO:0000256" key="7">
    <source>
        <dbReference type="ARBA" id="ARBA00023135"/>
    </source>
</evidence>
<comment type="subunit">
    <text evidence="10">Part of the signal recognition particle protein translocation system, which is composed of SRP and FtsY.</text>
</comment>
<reference evidence="13" key="1">
    <citation type="submission" date="2004-12" db="EMBL/GenBank/DDBJ databases">
        <title>The genome sequence of Borrelia hermsii and Borrelia turicatae: comparative analysis of two agents of endemic N. America relapsing fever.</title>
        <authorList>
            <person name="Porcella S.F."/>
            <person name="Raffel S.J."/>
            <person name="Schrumpf M.E."/>
            <person name="Montgomery B."/>
            <person name="Smith T."/>
            <person name="Schwan T.G."/>
        </authorList>
    </citation>
    <scope>NUCLEOTIDE SEQUENCE [LARGE SCALE GENOMIC DNA]</scope>
    <source>
        <strain evidence="13">HS1 / DAH</strain>
    </source>
</reference>
<dbReference type="Gene3D" id="1.20.120.140">
    <property type="entry name" value="Signal recognition particle SRP54, nucleotide-binding domain"/>
    <property type="match status" value="1"/>
</dbReference>
<dbReference type="InterPro" id="IPR004125">
    <property type="entry name" value="Signal_recog_particle_SRP54_M"/>
</dbReference>
<dbReference type="PANTHER" id="PTHR11564:SF5">
    <property type="entry name" value="SIGNAL RECOGNITION PARTICLE SUBUNIT SRP54"/>
    <property type="match status" value="1"/>
</dbReference>
<evidence type="ECO:0000256" key="9">
    <source>
        <dbReference type="ARBA" id="ARBA00048027"/>
    </source>
</evidence>
<dbReference type="InterPro" id="IPR022941">
    <property type="entry name" value="SRP54"/>
</dbReference>
<dbReference type="SUPFAM" id="SSF52540">
    <property type="entry name" value="P-loop containing nucleoside triphosphate hydrolases"/>
    <property type="match status" value="1"/>
</dbReference>
<dbReference type="SMART" id="SM00382">
    <property type="entry name" value="AAA"/>
    <property type="match status" value="1"/>
</dbReference>
<comment type="caution">
    <text evidence="10">Lacks conserved residue(s) required for the propagation of feature annotation.</text>
</comment>
<dbReference type="Pfam" id="PF02881">
    <property type="entry name" value="SRP54_N"/>
    <property type="match status" value="1"/>
</dbReference>
<dbReference type="KEGG" id="bhr:BH0694"/>
<evidence type="ECO:0000256" key="8">
    <source>
        <dbReference type="ARBA" id="ARBA00023274"/>
    </source>
</evidence>